<dbReference type="OrthoDB" id="2286242at2759"/>
<dbReference type="InterPro" id="IPR043128">
    <property type="entry name" value="Rev_trsase/Diguanyl_cyclase"/>
</dbReference>
<proteinExistence type="predicted"/>
<protein>
    <recommendedName>
        <fullName evidence="7">Reverse transcriptase domain-containing protein</fullName>
    </recommendedName>
</protein>
<feature type="domain" description="Reverse transcriptase" evidence="3">
    <location>
        <begin position="204"/>
        <end position="316"/>
    </location>
</feature>
<comment type="caution">
    <text evidence="5">The sequence shown here is derived from an EMBL/GenBank/DDBJ whole genome shotgun (WGS) entry which is preliminary data.</text>
</comment>
<dbReference type="Proteomes" id="UP000076858">
    <property type="component" value="Unassembled WGS sequence"/>
</dbReference>
<dbReference type="InterPro" id="IPR050951">
    <property type="entry name" value="Retrovirus_Pol_polyprotein"/>
</dbReference>
<dbReference type="GO" id="GO:0071897">
    <property type="term" value="P:DNA biosynthetic process"/>
    <property type="evidence" value="ECO:0007669"/>
    <property type="project" value="UniProtKB-ARBA"/>
</dbReference>
<evidence type="ECO:0000259" key="4">
    <source>
        <dbReference type="Pfam" id="PF17919"/>
    </source>
</evidence>
<evidence type="ECO:0000256" key="2">
    <source>
        <dbReference type="SAM" id="MobiDB-lite"/>
    </source>
</evidence>
<dbReference type="STRING" id="35525.A0A162QH36"/>
<dbReference type="Pfam" id="PF00078">
    <property type="entry name" value="RVT_1"/>
    <property type="match status" value="2"/>
</dbReference>
<keyword evidence="6" id="KW-1185">Reference proteome</keyword>
<reference evidence="5 6" key="1">
    <citation type="submission" date="2016-03" db="EMBL/GenBank/DDBJ databases">
        <title>EvidentialGene: Evidence-directed Construction of Genes on Genomes.</title>
        <authorList>
            <person name="Gilbert D.G."/>
            <person name="Choi J.-H."/>
            <person name="Mockaitis K."/>
            <person name="Colbourne J."/>
            <person name="Pfrender M."/>
        </authorList>
    </citation>
    <scope>NUCLEOTIDE SEQUENCE [LARGE SCALE GENOMIC DNA]</scope>
    <source>
        <strain evidence="5 6">Xinb3</strain>
        <tissue evidence="5">Complete organism</tissue>
    </source>
</reference>
<sequence length="1079" mass="119694">MVATRSGLNMDEEQMVGALITLLGSEGLKIFDTFVFPPSGDARKIEPVLDKFTAYFEPRGSEMSSRQAPNPAAKVHAVEGETQGVGDVESGGMAMALPGSDEKDYDVSHALTLSGNGSEWRQQVTVDGINIDFKLNSGAICANRVDPVVCAASRLPFQLEDHVFKKLDKLFKIDILTPVHEPTEWVSRMMVVGKPDGDVRICLNPFELNKTIQHQHFAVPTIEQLFSKLSKTRYFCSLDAASGFYQIPLSDVASFLCTMATPKGRYHFLRLPFGLKSAPEIYLKTMTDLFGDLPGVLIYFDDFHVTGEAFEWHKNYTEEESDDLNYQDWKGDLITRFQETFGLATLEKKLSKLTKKPDENCRAFVSRLNNLYDTIDEATDDKELQMSAAIAGTTGKTINTNPDVIENIPDATLQDIQEVQLEQRKAITTTMNSPIFGGALKKNHGSGIIIRDMIAWGLLKNGQHQSKKCVTHHGINKQLTMEDSDTEWTKCQDELKTFITSNDALELPWLCHVIGQGTLKPGHLKISVIVEMPDPNCPADLPHLLGMVTYLDKFCQNLAGLTRPLRDLLEADPAWVWEEPQQIALCQLKSALSSLTVLRLVDHSLSLVVSLMRLKKRAVGGPVWAYAFSAVRVWSCAMNSMPTVCGYIPTSASRLPPALSWHPPGPPTRTVNGQVTQVSGGRFSTVNNAAASTGGCQLFFRPGNSCEDAFRTGPGRPAVFGPVTPLGVPFGGRRASSPWLDSLWPPLPQAVGARRSVGVCTAAEHTIKTRDARPIRQLPYWKRLERKDSSGNTVPGNGESRRNREVKQSLRSTVVFGDVQQRHECGEGGDTMKTQQALVVLVQKKDGTWWFCVNYKILNAVTINDAHPLPRIEETLVRLDGVVFFSMMDLQAGFWKVPTKERDRPKTAFVTADHLAMHRLPGQYHSILANPGRTCRENQGGTQPVTRGKLEGKETFSIGEGGGRKFNAMKMGLGEATQLAYHDINKQFEIPDACNYGIWVALVQKGEDGERPVAFASRLMNSAKNYSITKKYCHALIFTEEVMQLIDVVYRATTPYHPKAKGMVERLNPTLRHAIDVNK</sequence>
<dbReference type="EMBL" id="LRGB01000337">
    <property type="protein sequence ID" value="KZS19686.1"/>
    <property type="molecule type" value="Genomic_DNA"/>
</dbReference>
<gene>
    <name evidence="5" type="ORF">APZ42_013852</name>
</gene>
<dbReference type="PANTHER" id="PTHR37984">
    <property type="entry name" value="PROTEIN CBG26694"/>
    <property type="match status" value="1"/>
</dbReference>
<dbReference type="InterPro" id="IPR043502">
    <property type="entry name" value="DNA/RNA_pol_sf"/>
</dbReference>
<dbReference type="GO" id="GO:0003824">
    <property type="term" value="F:catalytic activity"/>
    <property type="evidence" value="ECO:0007669"/>
    <property type="project" value="UniProtKB-KW"/>
</dbReference>
<dbReference type="Gene3D" id="3.10.10.10">
    <property type="entry name" value="HIV Type 1 Reverse Transcriptase, subunit A, domain 1"/>
    <property type="match status" value="2"/>
</dbReference>
<feature type="domain" description="Reverse transcriptase/retrotransposon-derived protein RNase H-like" evidence="4">
    <location>
        <begin position="965"/>
        <end position="1039"/>
    </location>
</feature>
<evidence type="ECO:0008006" key="7">
    <source>
        <dbReference type="Google" id="ProtNLM"/>
    </source>
</evidence>
<evidence type="ECO:0000259" key="3">
    <source>
        <dbReference type="Pfam" id="PF00078"/>
    </source>
</evidence>
<dbReference type="PANTHER" id="PTHR37984:SF5">
    <property type="entry name" value="PROTEIN NYNRIN-LIKE"/>
    <property type="match status" value="1"/>
</dbReference>
<dbReference type="CDD" id="cd01647">
    <property type="entry name" value="RT_LTR"/>
    <property type="match status" value="2"/>
</dbReference>
<accession>A0A162QH36</accession>
<dbReference type="Pfam" id="PF17919">
    <property type="entry name" value="RT_RNaseH_2"/>
    <property type="match status" value="1"/>
</dbReference>
<feature type="domain" description="Reverse transcriptase" evidence="3">
    <location>
        <begin position="842"/>
        <end position="916"/>
    </location>
</feature>
<dbReference type="AlphaFoldDB" id="A0A162QH36"/>
<dbReference type="InterPro" id="IPR000477">
    <property type="entry name" value="RT_dom"/>
</dbReference>
<organism evidence="5 6">
    <name type="scientific">Daphnia magna</name>
    <dbReference type="NCBI Taxonomy" id="35525"/>
    <lineage>
        <taxon>Eukaryota</taxon>
        <taxon>Metazoa</taxon>
        <taxon>Ecdysozoa</taxon>
        <taxon>Arthropoda</taxon>
        <taxon>Crustacea</taxon>
        <taxon>Branchiopoda</taxon>
        <taxon>Diplostraca</taxon>
        <taxon>Cladocera</taxon>
        <taxon>Anomopoda</taxon>
        <taxon>Daphniidae</taxon>
        <taxon>Daphnia</taxon>
    </lineage>
</organism>
<evidence type="ECO:0000256" key="1">
    <source>
        <dbReference type="ARBA" id="ARBA00023268"/>
    </source>
</evidence>
<feature type="region of interest" description="Disordered" evidence="2">
    <location>
        <begin position="786"/>
        <end position="807"/>
    </location>
</feature>
<evidence type="ECO:0000313" key="6">
    <source>
        <dbReference type="Proteomes" id="UP000076858"/>
    </source>
</evidence>
<name>A0A162QH36_9CRUS</name>
<evidence type="ECO:0000313" key="5">
    <source>
        <dbReference type="EMBL" id="KZS19686.1"/>
    </source>
</evidence>
<dbReference type="InterPro" id="IPR041577">
    <property type="entry name" value="RT_RNaseH_2"/>
</dbReference>
<keyword evidence="1" id="KW-0511">Multifunctional enzyme</keyword>
<dbReference type="Gene3D" id="3.30.70.270">
    <property type="match status" value="3"/>
</dbReference>
<dbReference type="SUPFAM" id="SSF56672">
    <property type="entry name" value="DNA/RNA polymerases"/>
    <property type="match status" value="3"/>
</dbReference>